<dbReference type="RefSeq" id="WP_008046497.1">
    <property type="nucleotide sequence ID" value="NZ_CH724153.1"/>
</dbReference>
<dbReference type="Proteomes" id="UP000005953">
    <property type="component" value="Unassembled WGS sequence"/>
</dbReference>
<dbReference type="EC" id="1.4.3.16" evidence="2"/>
<organism evidence="2 3">
    <name type="scientific">Reinekea blandensis MED297</name>
    <dbReference type="NCBI Taxonomy" id="314283"/>
    <lineage>
        <taxon>Bacteria</taxon>
        <taxon>Pseudomonadati</taxon>
        <taxon>Pseudomonadota</taxon>
        <taxon>Gammaproteobacteria</taxon>
        <taxon>Oceanospirillales</taxon>
        <taxon>Saccharospirillaceae</taxon>
        <taxon>Reinekea</taxon>
    </lineage>
</organism>
<keyword evidence="2" id="KW-0560">Oxidoreductase</keyword>
<dbReference type="EMBL" id="AAOE01000004">
    <property type="protein sequence ID" value="EAR10323.1"/>
    <property type="molecule type" value="Genomic_DNA"/>
</dbReference>
<evidence type="ECO:0000256" key="1">
    <source>
        <dbReference type="SAM" id="Phobius"/>
    </source>
</evidence>
<dbReference type="GO" id="GO:0008734">
    <property type="term" value="F:L-aspartate oxidase activity"/>
    <property type="evidence" value="ECO:0007669"/>
    <property type="project" value="UniProtKB-EC"/>
</dbReference>
<keyword evidence="1" id="KW-0472">Membrane</keyword>
<feature type="transmembrane region" description="Helical" evidence="1">
    <location>
        <begin position="23"/>
        <end position="51"/>
    </location>
</feature>
<dbReference type="STRING" id="314283.MED297_00840"/>
<dbReference type="AlphaFoldDB" id="A4BBI8"/>
<comment type="caution">
    <text evidence="2">The sequence shown here is derived from an EMBL/GenBank/DDBJ whole genome shotgun (WGS) entry which is preliminary data.</text>
</comment>
<gene>
    <name evidence="2" type="ORF">MED297_00840</name>
</gene>
<dbReference type="Pfam" id="PF07254">
    <property type="entry name" value="Cpta_toxin"/>
    <property type="match status" value="1"/>
</dbReference>
<dbReference type="HOGENOM" id="CLU_1823771_0_0_6"/>
<accession>A4BBI8</accession>
<keyword evidence="1" id="KW-1133">Transmembrane helix</keyword>
<dbReference type="OrthoDB" id="6196503at2"/>
<keyword evidence="1" id="KW-0812">Transmembrane</keyword>
<name>A4BBI8_9GAMM</name>
<evidence type="ECO:0000313" key="3">
    <source>
        <dbReference type="Proteomes" id="UP000005953"/>
    </source>
</evidence>
<reference evidence="2 3" key="1">
    <citation type="submission" date="2006-02" db="EMBL/GenBank/DDBJ databases">
        <authorList>
            <person name="Pinhassi J."/>
            <person name="Pedros-Alio C."/>
            <person name="Ferriera S."/>
            <person name="Johnson J."/>
            <person name="Kravitz S."/>
            <person name="Halpern A."/>
            <person name="Remington K."/>
            <person name="Beeson K."/>
            <person name="Tran B."/>
            <person name="Rogers Y.-H."/>
            <person name="Friedman R."/>
            <person name="Venter J.C."/>
        </authorList>
    </citation>
    <scope>NUCLEOTIDE SEQUENCE [LARGE SCALE GENOMIC DNA]</scope>
    <source>
        <strain evidence="2 3">MED297</strain>
    </source>
</reference>
<dbReference type="InterPro" id="IPR009883">
    <property type="entry name" value="YgfX"/>
</dbReference>
<proteinExistence type="predicted"/>
<evidence type="ECO:0000313" key="2">
    <source>
        <dbReference type="EMBL" id="EAR10323.1"/>
    </source>
</evidence>
<sequence length="141" mass="16307">MPVRVECTIRPSRLRFVYASVPLIAGVLLGLVLALPVWTALLWLILGYLLWAHSRSYFEPEYLRFYGEDLTIWQNNAPIVLQWQGHGRRSHAFIQWRLLDTQGQTLTLRIWRDSVSDASWRALNMAFRVALPSARQAGKTD</sequence>
<keyword evidence="3" id="KW-1185">Reference proteome</keyword>
<protein>
    <submittedName>
        <fullName evidence="2">L-aspartate oxidase</fullName>
        <ecNumber evidence="2">1.4.3.16</ecNumber>
    </submittedName>
</protein>